<feature type="transmembrane region" description="Helical" evidence="2">
    <location>
        <begin position="43"/>
        <end position="60"/>
    </location>
</feature>
<reference evidence="3 4" key="1">
    <citation type="submission" date="2020-08" db="EMBL/GenBank/DDBJ databases">
        <title>Cohnella phylogeny.</title>
        <authorList>
            <person name="Dunlap C."/>
        </authorList>
    </citation>
    <scope>NUCLEOTIDE SEQUENCE [LARGE SCALE GENOMIC DNA]</scope>
    <source>
        <strain evidence="3 4">DSM 28246</strain>
    </source>
</reference>
<proteinExistence type="predicted"/>
<keyword evidence="4" id="KW-1185">Reference proteome</keyword>
<dbReference type="EMBL" id="JACJVP010000001">
    <property type="protein sequence ID" value="MBB6669164.1"/>
    <property type="molecule type" value="Genomic_DNA"/>
</dbReference>
<evidence type="ECO:0000256" key="1">
    <source>
        <dbReference type="SAM" id="MobiDB-lite"/>
    </source>
</evidence>
<accession>A0A7X0RKH4</accession>
<organism evidence="3 4">
    <name type="scientific">Cohnella nanjingensis</name>
    <dbReference type="NCBI Taxonomy" id="1387779"/>
    <lineage>
        <taxon>Bacteria</taxon>
        <taxon>Bacillati</taxon>
        <taxon>Bacillota</taxon>
        <taxon>Bacilli</taxon>
        <taxon>Bacillales</taxon>
        <taxon>Paenibacillaceae</taxon>
        <taxon>Cohnella</taxon>
    </lineage>
</organism>
<keyword evidence="2" id="KW-0472">Membrane</keyword>
<dbReference type="RefSeq" id="WP_185140606.1">
    <property type="nucleotide sequence ID" value="NZ_JACJVP010000001.1"/>
</dbReference>
<evidence type="ECO:0000313" key="4">
    <source>
        <dbReference type="Proteomes" id="UP000547209"/>
    </source>
</evidence>
<dbReference type="AlphaFoldDB" id="A0A7X0RKH4"/>
<dbReference type="Proteomes" id="UP000547209">
    <property type="component" value="Unassembled WGS sequence"/>
</dbReference>
<comment type="caution">
    <text evidence="3">The sequence shown here is derived from an EMBL/GenBank/DDBJ whole genome shotgun (WGS) entry which is preliminary data.</text>
</comment>
<evidence type="ECO:0000313" key="3">
    <source>
        <dbReference type="EMBL" id="MBB6669164.1"/>
    </source>
</evidence>
<evidence type="ECO:0008006" key="5">
    <source>
        <dbReference type="Google" id="ProtNLM"/>
    </source>
</evidence>
<name>A0A7X0RKH4_9BACL</name>
<sequence>MSRSWERMVERNSKQVNKRRKKDGKQSLSAPAAQIDRFKGRSILMPFLLLLLIAFYIILFQPWSTKFNQDPTMFWLTVGCYVLLAVFYALRRPFLAVSKDRLETRRFAGYKTLKPLEVRKIIQQPGYIIIETVKGGNWVFSKLMNRFPIEKMGERLHEFATANKIDWELKTK</sequence>
<feature type="region of interest" description="Disordered" evidence="1">
    <location>
        <begin position="1"/>
        <end position="28"/>
    </location>
</feature>
<feature type="compositionally biased region" description="Basic and acidic residues" evidence="1">
    <location>
        <begin position="1"/>
        <end position="13"/>
    </location>
</feature>
<keyword evidence="2" id="KW-0812">Transmembrane</keyword>
<feature type="transmembrane region" description="Helical" evidence="2">
    <location>
        <begin position="72"/>
        <end position="90"/>
    </location>
</feature>
<protein>
    <recommendedName>
        <fullName evidence="5">Methyltransferase</fullName>
    </recommendedName>
</protein>
<evidence type="ECO:0000256" key="2">
    <source>
        <dbReference type="SAM" id="Phobius"/>
    </source>
</evidence>
<keyword evidence="2" id="KW-1133">Transmembrane helix</keyword>
<gene>
    <name evidence="3" type="ORF">H7C19_00525</name>
</gene>